<dbReference type="InterPro" id="IPR010992">
    <property type="entry name" value="IHF-like_DNA-bd_dom_sf"/>
</dbReference>
<name>A0A0H2MFD2_9PROT</name>
<evidence type="ECO:0000256" key="3">
    <source>
        <dbReference type="ARBA" id="ARBA00023067"/>
    </source>
</evidence>
<dbReference type="PANTHER" id="PTHR33175:SF3">
    <property type="entry name" value="DNA-BINDING PROTEIN HU-BETA"/>
    <property type="match status" value="1"/>
</dbReference>
<evidence type="ECO:0000256" key="2">
    <source>
        <dbReference type="ARBA" id="ARBA00010529"/>
    </source>
</evidence>
<reference evidence="6 7" key="1">
    <citation type="submission" date="2015-03" db="EMBL/GenBank/DDBJ databases">
        <title>Genome Sequence of Kiloniella spongiae MEBiC09566, isolated from a marine sponge.</title>
        <authorList>
            <person name="Shao Z."/>
            <person name="Wang L."/>
            <person name="Li X."/>
        </authorList>
    </citation>
    <scope>NUCLEOTIDE SEQUENCE [LARGE SCALE GENOMIC DNA]</scope>
    <source>
        <strain evidence="6 7">MEBiC09566</strain>
    </source>
</reference>
<proteinExistence type="inferred from homology"/>
<dbReference type="PRINTS" id="PR01727">
    <property type="entry name" value="DNABINDINGHU"/>
</dbReference>
<comment type="function">
    <text evidence="1">Histone-like DNA-binding protein which is capable of wrapping DNA to stabilize it, and thus to prevent its denaturation under extreme environmental conditions.</text>
</comment>
<comment type="caution">
    <text evidence="6">The sequence shown here is derived from an EMBL/GenBank/DDBJ whole genome shotgun (WGS) entry which is preliminary data.</text>
</comment>
<dbReference type="RefSeq" id="WP_046505047.1">
    <property type="nucleotide sequence ID" value="NZ_LAQL01000005.1"/>
</dbReference>
<dbReference type="GO" id="GO:0006270">
    <property type="term" value="P:DNA replication initiation"/>
    <property type="evidence" value="ECO:0007669"/>
    <property type="project" value="UniProtKB-ARBA"/>
</dbReference>
<dbReference type="SUPFAM" id="SSF47729">
    <property type="entry name" value="IHF-like DNA-binding proteins"/>
    <property type="match status" value="1"/>
</dbReference>
<dbReference type="CDD" id="cd13831">
    <property type="entry name" value="HU"/>
    <property type="match status" value="1"/>
</dbReference>
<protein>
    <submittedName>
        <fullName evidence="6">Transcriptional regulator HU subunit alpha</fullName>
    </submittedName>
</protein>
<dbReference type="GO" id="GO:0006351">
    <property type="term" value="P:DNA-templated transcription"/>
    <property type="evidence" value="ECO:0007669"/>
    <property type="project" value="UniProtKB-ARBA"/>
</dbReference>
<dbReference type="EMBL" id="LAQL01000005">
    <property type="protein sequence ID" value="KLN61078.1"/>
    <property type="molecule type" value="Genomic_DNA"/>
</dbReference>
<dbReference type="STRING" id="1489064.WH96_07820"/>
<gene>
    <name evidence="6" type="ORF">WH96_07820</name>
</gene>
<dbReference type="GO" id="GO:0005829">
    <property type="term" value="C:cytosol"/>
    <property type="evidence" value="ECO:0007669"/>
    <property type="project" value="UniProtKB-ARBA"/>
</dbReference>
<dbReference type="GO" id="GO:1990103">
    <property type="term" value="C:DnaA-HU complex"/>
    <property type="evidence" value="ECO:0007669"/>
    <property type="project" value="UniProtKB-ARBA"/>
</dbReference>
<dbReference type="Pfam" id="PF00216">
    <property type="entry name" value="Bac_DNA_binding"/>
    <property type="match status" value="1"/>
</dbReference>
<dbReference type="OrthoDB" id="9799835at2"/>
<comment type="similarity">
    <text evidence="2 5">Belongs to the bacterial histone-like protein family.</text>
</comment>
<keyword evidence="7" id="KW-1185">Reference proteome</keyword>
<dbReference type="InterPro" id="IPR020816">
    <property type="entry name" value="Histone-like_DNA-bd_CS"/>
</dbReference>
<dbReference type="GO" id="GO:0030527">
    <property type="term" value="F:structural constituent of chromatin"/>
    <property type="evidence" value="ECO:0007669"/>
    <property type="project" value="InterPro"/>
</dbReference>
<dbReference type="PROSITE" id="PS00045">
    <property type="entry name" value="HISTONE_LIKE"/>
    <property type="match status" value="1"/>
</dbReference>
<dbReference type="GO" id="GO:0003677">
    <property type="term" value="F:DNA binding"/>
    <property type="evidence" value="ECO:0007669"/>
    <property type="project" value="UniProtKB-KW"/>
</dbReference>
<keyword evidence="3" id="KW-0226">DNA condensation</keyword>
<dbReference type="GO" id="GO:0042802">
    <property type="term" value="F:identical protein binding"/>
    <property type="evidence" value="ECO:0007669"/>
    <property type="project" value="UniProtKB-ARBA"/>
</dbReference>
<evidence type="ECO:0000313" key="7">
    <source>
        <dbReference type="Proteomes" id="UP000035444"/>
    </source>
</evidence>
<evidence type="ECO:0000313" key="6">
    <source>
        <dbReference type="EMBL" id="KLN61078.1"/>
    </source>
</evidence>
<dbReference type="PANTHER" id="PTHR33175">
    <property type="entry name" value="DNA-BINDING PROTEIN HU"/>
    <property type="match status" value="1"/>
</dbReference>
<evidence type="ECO:0000256" key="1">
    <source>
        <dbReference type="ARBA" id="ARBA00003819"/>
    </source>
</evidence>
<organism evidence="6 7">
    <name type="scientific">Kiloniella spongiae</name>
    <dbReference type="NCBI Taxonomy" id="1489064"/>
    <lineage>
        <taxon>Bacteria</taxon>
        <taxon>Pseudomonadati</taxon>
        <taxon>Pseudomonadota</taxon>
        <taxon>Alphaproteobacteria</taxon>
        <taxon>Rhodospirillales</taxon>
        <taxon>Kiloniellaceae</taxon>
        <taxon>Kiloniella</taxon>
    </lineage>
</organism>
<dbReference type="InterPro" id="IPR000119">
    <property type="entry name" value="Hist_DNA-bd"/>
</dbReference>
<dbReference type="GO" id="GO:0030261">
    <property type="term" value="P:chromosome condensation"/>
    <property type="evidence" value="ECO:0007669"/>
    <property type="project" value="UniProtKB-KW"/>
</dbReference>
<dbReference type="PATRIC" id="fig|1489064.4.peg.2825"/>
<evidence type="ECO:0000256" key="5">
    <source>
        <dbReference type="RuleBase" id="RU003939"/>
    </source>
</evidence>
<dbReference type="FunFam" id="4.10.520.10:FF:000001">
    <property type="entry name" value="DNA-binding protein HU"/>
    <property type="match status" value="1"/>
</dbReference>
<evidence type="ECO:0000256" key="4">
    <source>
        <dbReference type="ARBA" id="ARBA00023125"/>
    </source>
</evidence>
<dbReference type="Gene3D" id="4.10.520.10">
    <property type="entry name" value="IHF-like DNA-binding proteins"/>
    <property type="match status" value="1"/>
</dbReference>
<dbReference type="Proteomes" id="UP000035444">
    <property type="component" value="Unassembled WGS sequence"/>
</dbReference>
<accession>A0A0H2MFD2</accession>
<dbReference type="GO" id="GO:1990178">
    <property type="term" value="C:HU-DNA complex"/>
    <property type="evidence" value="ECO:0007669"/>
    <property type="project" value="UniProtKB-ARBA"/>
</dbReference>
<keyword evidence="4" id="KW-0238">DNA-binding</keyword>
<sequence>MNKNDLVAAVADKTGLSKADAGKAIDGVFEAVTDALTGGDEVRLVGFGTFSVAARAASQGRNPRTGEVIQIPASKQPKFKAGKGLKDAVNK</sequence>
<dbReference type="SMART" id="SM00411">
    <property type="entry name" value="BHL"/>
    <property type="match status" value="1"/>
</dbReference>
<dbReference type="AlphaFoldDB" id="A0A0H2MFD2"/>